<feature type="region of interest" description="Disordered" evidence="1">
    <location>
        <begin position="248"/>
        <end position="329"/>
    </location>
</feature>
<dbReference type="EMBL" id="JAZGQO010000007">
    <property type="protein sequence ID" value="KAK6183599.1"/>
    <property type="molecule type" value="Genomic_DNA"/>
</dbReference>
<gene>
    <name evidence="2" type="ORF">SNE40_011047</name>
</gene>
<name>A0AAN8PVI7_PATCE</name>
<feature type="compositionally biased region" description="Basic and acidic residues" evidence="1">
    <location>
        <begin position="202"/>
        <end position="212"/>
    </location>
</feature>
<comment type="caution">
    <text evidence="2">The sequence shown here is derived from an EMBL/GenBank/DDBJ whole genome shotgun (WGS) entry which is preliminary data.</text>
</comment>
<evidence type="ECO:0000256" key="1">
    <source>
        <dbReference type="SAM" id="MobiDB-lite"/>
    </source>
</evidence>
<reference evidence="2 3" key="1">
    <citation type="submission" date="2024-01" db="EMBL/GenBank/DDBJ databases">
        <title>The genome of the rayed Mediterranean limpet Patella caerulea (Linnaeus, 1758).</title>
        <authorList>
            <person name="Anh-Thu Weber A."/>
            <person name="Halstead-Nussloch G."/>
        </authorList>
    </citation>
    <scope>NUCLEOTIDE SEQUENCE [LARGE SCALE GENOMIC DNA]</scope>
    <source>
        <strain evidence="2">AATW-2023a</strain>
        <tissue evidence="2">Whole specimen</tissue>
    </source>
</reference>
<keyword evidence="3" id="KW-1185">Reference proteome</keyword>
<organism evidence="2 3">
    <name type="scientific">Patella caerulea</name>
    <name type="common">Rayed Mediterranean limpet</name>
    <dbReference type="NCBI Taxonomy" id="87958"/>
    <lineage>
        <taxon>Eukaryota</taxon>
        <taxon>Metazoa</taxon>
        <taxon>Spiralia</taxon>
        <taxon>Lophotrochozoa</taxon>
        <taxon>Mollusca</taxon>
        <taxon>Gastropoda</taxon>
        <taxon>Patellogastropoda</taxon>
        <taxon>Patelloidea</taxon>
        <taxon>Patellidae</taxon>
        <taxon>Patella</taxon>
    </lineage>
</organism>
<sequence>MTIKAGSSTQCSTQRKRQTTLSELMDIQVSNKQKTVSLSDKEHNELRKSISQNARILTETGKNSTYNKNVNDECVRLAMKCPSLLLGSGGKGELLKRARDGVSRYYKFKKGFSQGRISDSRKQETGEISRKRWSKELREEAMRTCEENLSGINQDIQIYSRQLEIKMKCEKFEEAEIFRRKITDCQNRRSGVKSELKMLRQRELRSDRDARSNRRKIFGGASPSSSDSLASPPAKRQLIVNLDIESDSDFPEMLPYEPNDDQVIVQEKEDVPETSDPPATQQLSRDVPSDPSVANDSLREGLVVDTFDLETDGASTAAPNDSHKADDSK</sequence>
<protein>
    <submittedName>
        <fullName evidence="2">Uncharacterized protein</fullName>
    </submittedName>
</protein>
<dbReference type="AlphaFoldDB" id="A0AAN8PVI7"/>
<dbReference type="Proteomes" id="UP001347796">
    <property type="component" value="Unassembled WGS sequence"/>
</dbReference>
<evidence type="ECO:0000313" key="3">
    <source>
        <dbReference type="Proteomes" id="UP001347796"/>
    </source>
</evidence>
<proteinExistence type="predicted"/>
<evidence type="ECO:0000313" key="2">
    <source>
        <dbReference type="EMBL" id="KAK6183599.1"/>
    </source>
</evidence>
<feature type="compositionally biased region" description="Low complexity" evidence="1">
    <location>
        <begin position="221"/>
        <end position="233"/>
    </location>
</feature>
<feature type="region of interest" description="Disordered" evidence="1">
    <location>
        <begin position="202"/>
        <end position="233"/>
    </location>
</feature>
<accession>A0AAN8PVI7</accession>